<dbReference type="InterPro" id="IPR000433">
    <property type="entry name" value="Znf_ZZ"/>
</dbReference>
<dbReference type="PROSITE" id="PS01357">
    <property type="entry name" value="ZF_ZZ_1"/>
    <property type="match status" value="1"/>
</dbReference>
<dbReference type="PANTHER" id="PTHR23056:SF110">
    <property type="entry name" value="CALMODULIN"/>
    <property type="match status" value="1"/>
</dbReference>
<dbReference type="PROSITE" id="PS00018">
    <property type="entry name" value="EF_HAND_1"/>
    <property type="match status" value="2"/>
</dbReference>
<feature type="domain" description="EF-hand" evidence="10">
    <location>
        <begin position="337"/>
        <end position="372"/>
    </location>
</feature>
<dbReference type="InterPro" id="IPR002048">
    <property type="entry name" value="EF_hand_dom"/>
</dbReference>
<reference evidence="11" key="1">
    <citation type="journal article" date="2020" name="Fungal Divers.">
        <title>Resolving the Mortierellaceae phylogeny through synthesis of multi-gene phylogenetics and phylogenomics.</title>
        <authorList>
            <person name="Vandepol N."/>
            <person name="Liber J."/>
            <person name="Desiro A."/>
            <person name="Na H."/>
            <person name="Kennedy M."/>
            <person name="Barry K."/>
            <person name="Grigoriev I.V."/>
            <person name="Miller A.N."/>
            <person name="O'Donnell K."/>
            <person name="Stajich J.E."/>
            <person name="Bonito G."/>
        </authorList>
    </citation>
    <scope>NUCLEOTIDE SEQUENCE</scope>
    <source>
        <strain evidence="11">NVP1</strain>
    </source>
</reference>
<dbReference type="Gene3D" id="3.30.60.90">
    <property type="match status" value="1"/>
</dbReference>
<feature type="compositionally biased region" description="Polar residues" evidence="7">
    <location>
        <begin position="572"/>
        <end position="584"/>
    </location>
</feature>
<dbReference type="CDD" id="cd00051">
    <property type="entry name" value="EFh"/>
    <property type="match status" value="1"/>
</dbReference>
<dbReference type="SUPFAM" id="SSF47473">
    <property type="entry name" value="EF-hand"/>
    <property type="match status" value="1"/>
</dbReference>
<dbReference type="GO" id="GO:0019722">
    <property type="term" value="P:calcium-mediated signaling"/>
    <property type="evidence" value="ECO:0007669"/>
    <property type="project" value="InterPro"/>
</dbReference>
<feature type="compositionally biased region" description="Polar residues" evidence="7">
    <location>
        <begin position="439"/>
        <end position="486"/>
    </location>
</feature>
<dbReference type="InterPro" id="IPR011992">
    <property type="entry name" value="EF-hand-dom_pair"/>
</dbReference>
<name>A0A9P5SEN3_9FUNG</name>
<keyword evidence="1" id="KW-0479">Metal-binding</keyword>
<dbReference type="CDD" id="cd02340">
    <property type="entry name" value="ZZ_NBR1_like"/>
    <property type="match status" value="1"/>
</dbReference>
<protein>
    <submittedName>
        <fullName evidence="11">Uncharacterized protein</fullName>
    </submittedName>
</protein>
<evidence type="ECO:0000256" key="3">
    <source>
        <dbReference type="ARBA" id="ARBA00022771"/>
    </source>
</evidence>
<feature type="region of interest" description="Disordered" evidence="7">
    <location>
        <begin position="753"/>
        <end position="813"/>
    </location>
</feature>
<keyword evidence="8" id="KW-1133">Transmembrane helix</keyword>
<evidence type="ECO:0000256" key="4">
    <source>
        <dbReference type="ARBA" id="ARBA00022833"/>
    </source>
</evidence>
<keyword evidence="4" id="KW-0862">Zinc</keyword>
<dbReference type="GO" id="GO:0008270">
    <property type="term" value="F:zinc ion binding"/>
    <property type="evidence" value="ECO:0007669"/>
    <property type="project" value="UniProtKB-KW"/>
</dbReference>
<feature type="compositionally biased region" description="Low complexity" evidence="7">
    <location>
        <begin position="802"/>
        <end position="813"/>
    </location>
</feature>
<dbReference type="SMART" id="SM00291">
    <property type="entry name" value="ZnF_ZZ"/>
    <property type="match status" value="1"/>
</dbReference>
<keyword evidence="5" id="KW-0106">Calcium</keyword>
<evidence type="ECO:0000259" key="10">
    <source>
        <dbReference type="PROSITE" id="PS50222"/>
    </source>
</evidence>
<feature type="region of interest" description="Disordered" evidence="7">
    <location>
        <begin position="34"/>
        <end position="148"/>
    </location>
</feature>
<dbReference type="InterPro" id="IPR043145">
    <property type="entry name" value="Znf_ZZ_sf"/>
</dbReference>
<evidence type="ECO:0000256" key="1">
    <source>
        <dbReference type="ARBA" id="ARBA00022723"/>
    </source>
</evidence>
<evidence type="ECO:0000256" key="7">
    <source>
        <dbReference type="SAM" id="MobiDB-lite"/>
    </source>
</evidence>
<keyword evidence="8" id="KW-0472">Membrane</keyword>
<feature type="compositionally biased region" description="Basic and acidic residues" evidence="7">
    <location>
        <begin position="529"/>
        <end position="547"/>
    </location>
</feature>
<dbReference type="PROSITE" id="PS50222">
    <property type="entry name" value="EF_HAND_2"/>
    <property type="match status" value="2"/>
</dbReference>
<dbReference type="Pfam" id="PF00036">
    <property type="entry name" value="EF-hand_1"/>
    <property type="match status" value="1"/>
</dbReference>
<dbReference type="PRINTS" id="PR00450">
    <property type="entry name" value="RECOVERIN"/>
</dbReference>
<feature type="domain" description="ZZ-type" evidence="9">
    <location>
        <begin position="171"/>
        <end position="223"/>
    </location>
</feature>
<evidence type="ECO:0000259" key="9">
    <source>
        <dbReference type="PROSITE" id="PS50135"/>
    </source>
</evidence>
<evidence type="ECO:0000256" key="2">
    <source>
        <dbReference type="ARBA" id="ARBA00022737"/>
    </source>
</evidence>
<feature type="region of interest" description="Disordered" evidence="7">
    <location>
        <begin position="403"/>
        <end position="711"/>
    </location>
</feature>
<dbReference type="Proteomes" id="UP000696485">
    <property type="component" value="Unassembled WGS sequence"/>
</dbReference>
<dbReference type="EMBL" id="JAAAUY010000724">
    <property type="protein sequence ID" value="KAF9326887.1"/>
    <property type="molecule type" value="Genomic_DNA"/>
</dbReference>
<organism evidence="11 12">
    <name type="scientific">Podila minutissima</name>
    <dbReference type="NCBI Taxonomy" id="64525"/>
    <lineage>
        <taxon>Eukaryota</taxon>
        <taxon>Fungi</taxon>
        <taxon>Fungi incertae sedis</taxon>
        <taxon>Mucoromycota</taxon>
        <taxon>Mortierellomycotina</taxon>
        <taxon>Mortierellomycetes</taxon>
        <taxon>Mortierellales</taxon>
        <taxon>Mortierellaceae</taxon>
        <taxon>Podila</taxon>
    </lineage>
</organism>
<dbReference type="PROSITE" id="PS50135">
    <property type="entry name" value="ZF_ZZ_2"/>
    <property type="match status" value="1"/>
</dbReference>
<feature type="compositionally biased region" description="Basic and acidic residues" evidence="7">
    <location>
        <begin position="89"/>
        <end position="99"/>
    </location>
</feature>
<evidence type="ECO:0000313" key="12">
    <source>
        <dbReference type="Proteomes" id="UP000696485"/>
    </source>
</evidence>
<feature type="domain" description="EF-hand" evidence="10">
    <location>
        <begin position="301"/>
        <end position="336"/>
    </location>
</feature>
<sequence length="882" mass="94935">MSTTSPSPIPFLILGLVTGGALLYVSYWVWPPSQRRNTSNNLRNNRGPNRRQGTTIRRTATSNNNGSSSSTGGLRRSNATRRSRQPVAARRDDSRHYRSDGSSSDDGETSGYTTSRTGMGGDSDDNDASDREYGTLDEDGYEKLPMDGSGKHDGLQLMNLLYAIAEDQAGKGGITCNSCRTVPIRGLRYKCANCQDYDLCEGCEAAEVHIKSHVFMKIRIPIPPLANSRTKKLPPFYPGTPQGSTATPEYLLHELLQKTHFDNVELDAMYSQYLSLSTLTQDGGGITRPTFEQALGPLGLEKNLITSRIFHFFDQDDDGIINFKEMACGLSVLCKGNFDEKIDFAFQGYDLDGDGYISREELYEMFKAYFYLSMELIRDVVKTMENDLMNNFEYQPGMPISSTFTAPIPREIGVRNSRSEERRRTRERAPLPAEWSLTIIPNENSTSTPGTQPSSAGSNEGSDNLGTNGAETATESTGPTANTANTAREDPDRDNSDDLLPSGTYGLVGQEEFADEEEGDDENEEGGNDDVHQSDLGDMPELERVDGSDSEVLVSPNEHEANSASEAEDSGVDSSGWQANVLQDSMSSSQSIESSSSQLHAIDTVSSSASSPPSPTHAHTASNILNIAAPPLSQPPPAEQISEGVSGTSNGSSGSSRSNNNNSSSGSRHNNSSGSGSRGNNNTSSSSSRSRPRKDQPLPPTTSSPYMTASTSNTYLPWDCYNAHEVPSTSASQQHNHASSSAPSLAPAFAIGFGLQNGAPSNDSSRIEPTTSTSSAPGRRNSAQAQGGQPSRRPSMGSRFQSYASSSSMAPSGSYANTSYFSSTFPVMESISQGAIQEMVDKTFAAIKNPSRPGYITLDEFRAHVLTDAGILGWFDALGSIF</sequence>
<feature type="compositionally biased region" description="Low complexity" evidence="7">
    <location>
        <begin position="585"/>
        <end position="597"/>
    </location>
</feature>
<feature type="compositionally biased region" description="Low complexity" evidence="7">
    <location>
        <begin position="646"/>
        <end position="689"/>
    </location>
</feature>
<accession>A0A9P5SEN3</accession>
<feature type="compositionally biased region" description="Polar residues" evidence="7">
    <location>
        <begin position="758"/>
        <end position="789"/>
    </location>
</feature>
<dbReference type="GO" id="GO:0005509">
    <property type="term" value="F:calcium ion binding"/>
    <property type="evidence" value="ECO:0007669"/>
    <property type="project" value="InterPro"/>
</dbReference>
<feature type="compositionally biased region" description="Acidic residues" evidence="7">
    <location>
        <begin position="512"/>
        <end position="528"/>
    </location>
</feature>
<proteinExistence type="predicted"/>
<dbReference type="GO" id="GO:0019900">
    <property type="term" value="F:kinase binding"/>
    <property type="evidence" value="ECO:0007669"/>
    <property type="project" value="InterPro"/>
</dbReference>
<dbReference type="PANTHER" id="PTHR23056">
    <property type="entry name" value="CALCINEURIN B"/>
    <property type="match status" value="1"/>
</dbReference>
<comment type="caution">
    <text evidence="11">The sequence shown here is derived from an EMBL/GenBank/DDBJ whole genome shotgun (WGS) entry which is preliminary data.</text>
</comment>
<feature type="compositionally biased region" description="Low complexity" evidence="7">
    <location>
        <begin position="35"/>
        <end position="77"/>
    </location>
</feature>
<dbReference type="AlphaFoldDB" id="A0A9P5SEN3"/>
<gene>
    <name evidence="11" type="ORF">BG006_009737</name>
</gene>
<keyword evidence="3 6" id="KW-0863">Zinc-finger</keyword>
<dbReference type="InterPro" id="IPR045198">
    <property type="entry name" value="CNBL1-10"/>
</dbReference>
<dbReference type="Pfam" id="PF00569">
    <property type="entry name" value="ZZ"/>
    <property type="match status" value="1"/>
</dbReference>
<feature type="compositionally biased region" description="Low complexity" evidence="7">
    <location>
        <begin position="606"/>
        <end position="622"/>
    </location>
</feature>
<evidence type="ECO:0000256" key="6">
    <source>
        <dbReference type="PROSITE-ProRule" id="PRU00228"/>
    </source>
</evidence>
<evidence type="ECO:0000256" key="5">
    <source>
        <dbReference type="ARBA" id="ARBA00022837"/>
    </source>
</evidence>
<keyword evidence="12" id="KW-1185">Reference proteome</keyword>
<dbReference type="SUPFAM" id="SSF57850">
    <property type="entry name" value="RING/U-box"/>
    <property type="match status" value="1"/>
</dbReference>
<dbReference type="SMART" id="SM00054">
    <property type="entry name" value="EFh"/>
    <property type="match status" value="2"/>
</dbReference>
<evidence type="ECO:0000313" key="11">
    <source>
        <dbReference type="EMBL" id="KAF9326887.1"/>
    </source>
</evidence>
<dbReference type="InterPro" id="IPR018247">
    <property type="entry name" value="EF_Hand_1_Ca_BS"/>
</dbReference>
<keyword evidence="8" id="KW-0812">Transmembrane</keyword>
<dbReference type="Gene3D" id="1.10.238.10">
    <property type="entry name" value="EF-hand"/>
    <property type="match status" value="1"/>
</dbReference>
<dbReference type="Pfam" id="PF13833">
    <property type="entry name" value="EF-hand_8"/>
    <property type="match status" value="1"/>
</dbReference>
<feature type="transmembrane region" description="Helical" evidence="8">
    <location>
        <begin position="12"/>
        <end position="30"/>
    </location>
</feature>
<evidence type="ECO:0000256" key="8">
    <source>
        <dbReference type="SAM" id="Phobius"/>
    </source>
</evidence>
<feature type="compositionally biased region" description="Basic and acidic residues" evidence="7">
    <location>
        <begin position="487"/>
        <end position="496"/>
    </location>
</feature>
<feature type="compositionally biased region" description="Basic and acidic residues" evidence="7">
    <location>
        <begin position="417"/>
        <end position="429"/>
    </location>
</feature>
<keyword evidence="2" id="KW-0677">Repeat</keyword>